<evidence type="ECO:0000256" key="10">
    <source>
        <dbReference type="PIRNR" id="PIRNR009449"/>
    </source>
</evidence>
<comment type="cofactor">
    <cofactor evidence="10">
        <name>[4Fe-4S] cluster</name>
        <dbReference type="ChEBI" id="CHEBI:49883"/>
    </cofactor>
    <text evidence="10">Binds 1 [4Fe-4S] cluster.</text>
</comment>
<evidence type="ECO:0000256" key="4">
    <source>
        <dbReference type="ARBA" id="ARBA00022515"/>
    </source>
</evidence>
<dbReference type="AlphaFoldDB" id="A0A915C6I8"/>
<dbReference type="PANTHER" id="PTHR10537:SF3">
    <property type="entry name" value="DNA PRIMASE LARGE SUBUNIT"/>
    <property type="match status" value="1"/>
</dbReference>
<sequence length="560" mass="64640">MLPLRAVVVNAKRRWFSRDDPFRAVPLLAVKNFKPWELILSYFKMQFESSSRIVRKSFISGARIALQKGSATSQETNLQMYLEPPVDEISLLEFEEMAINRLKVLRVVEQLKERFARNTEEINEALSKELMKLMPIACNICPADKLADERRRDIISHFILRLAFCKTAEQTKWFIQQEIDLFKYRFHMESKNRANIARFLATNHFNMTALTQVEKDQLAEKIANANGVSTQMVRCVDVWKVPFVDALDLVRRRRVFLHAGFAYVSRDDLVVIVCTKLRMNMSSAMARACKYIGFIEEEHRLMPLLLKLTNKAYVGKDYAGEDTTKRITPEMIHSLCAKSFPLCMRQIHHRLCADHHLRHGARMQYGLFLKGIGLTLEDALAFWRAEFTKKIDADRFDKQYAYNIRHNYGKEGRRVNYKAYSCSKIILGSAPSAQDCHGCPYRHSDPTVLAQKLEGVGLSKEHIATIVNLSKTAQYDRACTRYFEFTHKMAENSLGVLITHPNQYFELSTQVHEGIRSRETVPTHEVTLSSSTQQSTLSAERTEEEDDYDFDDMTEADKAC</sequence>
<keyword evidence="14" id="KW-1185">Reference proteome</keyword>
<dbReference type="GO" id="GO:0005658">
    <property type="term" value="C:alpha DNA polymerase:primase complex"/>
    <property type="evidence" value="ECO:0007669"/>
    <property type="project" value="UniProtKB-ARBA"/>
</dbReference>
<evidence type="ECO:0000256" key="7">
    <source>
        <dbReference type="ARBA" id="ARBA00023004"/>
    </source>
</evidence>
<dbReference type="InterPro" id="IPR007238">
    <property type="entry name" value="DNA_primase_lsu_euk/arc"/>
</dbReference>
<comment type="function">
    <text evidence="10">DNA primase is the polymerase that synthesizes small RNA primers for the Okazaki fragments made during discontinuous DNA replication.</text>
</comment>
<keyword evidence="4 10" id="KW-0639">Primosome</keyword>
<evidence type="ECO:0000259" key="13">
    <source>
        <dbReference type="Pfam" id="PF04104"/>
    </source>
</evidence>
<reference evidence="15" key="1">
    <citation type="submission" date="2022-11" db="UniProtKB">
        <authorList>
            <consortium name="WormBaseParasite"/>
        </authorList>
    </citation>
    <scope>IDENTIFICATION</scope>
</reference>
<dbReference type="CDD" id="cd07322">
    <property type="entry name" value="PriL_PriS_Eukaryotic"/>
    <property type="match status" value="1"/>
</dbReference>
<feature type="binding site" evidence="11">
    <location>
        <position position="422"/>
    </location>
    <ligand>
        <name>[4Fe-4S] cluster</name>
        <dbReference type="ChEBI" id="CHEBI:49883"/>
    </ligand>
</feature>
<evidence type="ECO:0000256" key="9">
    <source>
        <dbReference type="ARBA" id="ARBA00023125"/>
    </source>
</evidence>
<dbReference type="InterPro" id="IPR016558">
    <property type="entry name" value="DNA_primase_lsu_euk"/>
</dbReference>
<evidence type="ECO:0000256" key="1">
    <source>
        <dbReference type="ARBA" id="ARBA00010564"/>
    </source>
</evidence>
<dbReference type="GO" id="GO:0046872">
    <property type="term" value="F:metal ion binding"/>
    <property type="evidence" value="ECO:0007669"/>
    <property type="project" value="UniProtKB-UniRule"/>
</dbReference>
<evidence type="ECO:0000256" key="6">
    <source>
        <dbReference type="ARBA" id="ARBA00022723"/>
    </source>
</evidence>
<organism evidence="14 15">
    <name type="scientific">Parascaris univalens</name>
    <name type="common">Nematode worm</name>
    <dbReference type="NCBI Taxonomy" id="6257"/>
    <lineage>
        <taxon>Eukaryota</taxon>
        <taxon>Metazoa</taxon>
        <taxon>Ecdysozoa</taxon>
        <taxon>Nematoda</taxon>
        <taxon>Chromadorea</taxon>
        <taxon>Rhabditida</taxon>
        <taxon>Spirurina</taxon>
        <taxon>Ascaridomorpha</taxon>
        <taxon>Ascaridoidea</taxon>
        <taxon>Ascarididae</taxon>
        <taxon>Parascaris</taxon>
    </lineage>
</organism>
<dbReference type="InterPro" id="IPR058560">
    <property type="entry name" value="DNA_primase_C"/>
</dbReference>
<dbReference type="Pfam" id="PF04104">
    <property type="entry name" value="DNA_primase_lrg"/>
    <property type="match status" value="1"/>
</dbReference>
<protein>
    <recommendedName>
        <fullName evidence="2 10">DNA primase large subunit</fullName>
    </recommendedName>
</protein>
<evidence type="ECO:0000256" key="3">
    <source>
        <dbReference type="ARBA" id="ARBA00022485"/>
    </source>
</evidence>
<evidence type="ECO:0000256" key="12">
    <source>
        <dbReference type="SAM" id="MobiDB-lite"/>
    </source>
</evidence>
<dbReference type="GO" id="GO:0006270">
    <property type="term" value="P:DNA replication initiation"/>
    <property type="evidence" value="ECO:0007669"/>
    <property type="project" value="TreeGrafter"/>
</dbReference>
<feature type="binding site" evidence="11">
    <location>
        <position position="479"/>
    </location>
    <ligand>
        <name>[4Fe-4S] cluster</name>
        <dbReference type="ChEBI" id="CHEBI:49883"/>
    </ligand>
</feature>
<dbReference type="GO" id="GO:0003677">
    <property type="term" value="F:DNA binding"/>
    <property type="evidence" value="ECO:0007669"/>
    <property type="project" value="UniProtKB-UniRule"/>
</dbReference>
<keyword evidence="9 10" id="KW-0238">DNA-binding</keyword>
<feature type="binding site" evidence="11">
    <location>
        <position position="343"/>
    </location>
    <ligand>
        <name>[4Fe-4S] cluster</name>
        <dbReference type="ChEBI" id="CHEBI:49883"/>
    </ligand>
</feature>
<dbReference type="WBParaSite" id="PgR089_g027_t01">
    <property type="protein sequence ID" value="PgR089_g027_t01"/>
    <property type="gene ID" value="PgR089_g027"/>
</dbReference>
<name>A0A915C6I8_PARUN</name>
<accession>A0A915C6I8</accession>
<evidence type="ECO:0000256" key="5">
    <source>
        <dbReference type="ARBA" id="ARBA00022705"/>
    </source>
</evidence>
<dbReference type="FunFam" id="1.20.930.80:FF:000001">
    <property type="entry name" value="DNA primase large subunit"/>
    <property type="match status" value="1"/>
</dbReference>
<comment type="similarity">
    <text evidence="1 10">Belongs to the eukaryotic-type primase large subunit family.</text>
</comment>
<dbReference type="Gene3D" id="1.20.930.80">
    <property type="match status" value="1"/>
</dbReference>
<dbReference type="Pfam" id="PF26466">
    <property type="entry name" value="DNA_primase_lrg_N"/>
    <property type="match status" value="1"/>
</dbReference>
<dbReference type="PIRSF" id="PIRSF009449">
    <property type="entry name" value="DNA_primase_large_subunit"/>
    <property type="match status" value="1"/>
</dbReference>
<evidence type="ECO:0000313" key="14">
    <source>
        <dbReference type="Proteomes" id="UP000887569"/>
    </source>
</evidence>
<evidence type="ECO:0000256" key="8">
    <source>
        <dbReference type="ARBA" id="ARBA00023014"/>
    </source>
</evidence>
<keyword evidence="6 10" id="KW-0479">Metal-binding</keyword>
<keyword evidence="5 10" id="KW-0235">DNA replication</keyword>
<keyword evidence="7 10" id="KW-0408">Iron</keyword>
<feature type="compositionally biased region" description="Acidic residues" evidence="12">
    <location>
        <begin position="542"/>
        <end position="554"/>
    </location>
</feature>
<keyword evidence="8 10" id="KW-0411">Iron-sulfur</keyword>
<dbReference type="GO" id="GO:0006269">
    <property type="term" value="P:DNA replication, synthesis of primer"/>
    <property type="evidence" value="ECO:0007669"/>
    <property type="project" value="UniProtKB-KW"/>
</dbReference>
<dbReference type="PANTHER" id="PTHR10537">
    <property type="entry name" value="DNA PRIMASE LARGE SUBUNIT"/>
    <property type="match status" value="1"/>
</dbReference>
<feature type="binding site" evidence="11">
    <location>
        <position position="439"/>
    </location>
    <ligand>
        <name>[4Fe-4S] cluster</name>
        <dbReference type="ChEBI" id="CHEBI:49883"/>
    </ligand>
</feature>
<proteinExistence type="inferred from homology"/>
<evidence type="ECO:0000256" key="2">
    <source>
        <dbReference type="ARBA" id="ARBA00019038"/>
    </source>
</evidence>
<dbReference type="Proteomes" id="UP000887569">
    <property type="component" value="Unplaced"/>
</dbReference>
<feature type="compositionally biased region" description="Low complexity" evidence="12">
    <location>
        <begin position="527"/>
        <end position="538"/>
    </location>
</feature>
<evidence type="ECO:0000313" key="15">
    <source>
        <dbReference type="WBParaSite" id="PgR089_g027_t01"/>
    </source>
</evidence>
<feature type="domain" description="DNA primase large subunit C-terminal" evidence="13">
    <location>
        <begin position="336"/>
        <end position="505"/>
    </location>
</feature>
<dbReference type="GO" id="GO:0051539">
    <property type="term" value="F:4 iron, 4 sulfur cluster binding"/>
    <property type="evidence" value="ECO:0007669"/>
    <property type="project" value="UniProtKB-UniRule"/>
</dbReference>
<feature type="region of interest" description="Disordered" evidence="12">
    <location>
        <begin position="520"/>
        <end position="560"/>
    </location>
</feature>
<keyword evidence="3 10" id="KW-0004">4Fe-4S</keyword>
<evidence type="ECO:0000256" key="11">
    <source>
        <dbReference type="PIRSR" id="PIRSR009449-1"/>
    </source>
</evidence>